<protein>
    <submittedName>
        <fullName evidence="5">Protease inhibitor I42 family protein</fullName>
    </submittedName>
</protein>
<dbReference type="Gene3D" id="2.60.40.2020">
    <property type="match status" value="1"/>
</dbReference>
<keyword evidence="6" id="KW-1185">Reference proteome</keyword>
<accession>A0ABW9HUQ6</accession>
<feature type="region of interest" description="Disordered" evidence="3">
    <location>
        <begin position="43"/>
        <end position="63"/>
    </location>
</feature>
<reference evidence="5 6" key="1">
    <citation type="submission" date="2024-12" db="EMBL/GenBank/DDBJ databases">
        <title>Forecasting of Potato common scab and diversities of Pathogenic streptomyces spp. in china.</title>
        <authorList>
            <person name="Handique U."/>
            <person name="Wu J."/>
        </authorList>
    </citation>
    <scope>NUCLEOTIDE SEQUENCE [LARGE SCALE GENOMIC DNA]</scope>
    <source>
        <strain evidence="5 6">ZRIMU1530</strain>
    </source>
</reference>
<dbReference type="InterPro" id="IPR018990">
    <property type="entry name" value="Prot_inh_I42_chagasin"/>
</dbReference>
<dbReference type="RefSeq" id="WP_409122482.1">
    <property type="nucleotide sequence ID" value="NZ_JBJVNI010000013.1"/>
</dbReference>
<dbReference type="EMBL" id="JBJVNI010000013">
    <property type="protein sequence ID" value="MFM9611864.1"/>
    <property type="molecule type" value="Genomic_DNA"/>
</dbReference>
<keyword evidence="2" id="KW-0789">Thiol protease inhibitor</keyword>
<gene>
    <name evidence="5" type="ORF">ACKI18_24525</name>
</gene>
<evidence type="ECO:0000313" key="6">
    <source>
        <dbReference type="Proteomes" id="UP001631957"/>
    </source>
</evidence>
<feature type="domain" description="Proteinase inhibitor I42 chagasin" evidence="4">
    <location>
        <begin position="15"/>
        <end position="105"/>
    </location>
</feature>
<proteinExistence type="predicted"/>
<dbReference type="Proteomes" id="UP001631957">
    <property type="component" value="Unassembled WGS sequence"/>
</dbReference>
<dbReference type="PANTHER" id="PTHR36530:SF1">
    <property type="entry name" value="AMOEBIASIN-1"/>
    <property type="match status" value="1"/>
</dbReference>
<dbReference type="SUPFAM" id="SSF141066">
    <property type="entry name" value="ICP-like"/>
    <property type="match status" value="1"/>
</dbReference>
<dbReference type="InterPro" id="IPR036331">
    <property type="entry name" value="Chagasin-like_sf"/>
</dbReference>
<evidence type="ECO:0000256" key="1">
    <source>
        <dbReference type="ARBA" id="ARBA00022690"/>
    </source>
</evidence>
<name>A0ABW9HUQ6_9ACTN</name>
<comment type="caution">
    <text evidence="5">The sequence shown here is derived from an EMBL/GenBank/DDBJ whole genome shotgun (WGS) entry which is preliminary data.</text>
</comment>
<dbReference type="InterPro" id="IPR052781">
    <property type="entry name" value="Cys_protease_inhibitor_I42"/>
</dbReference>
<sequence length="108" mass="11598">MGEVRVSARDSDVRVRAGDDVVVELPENPSTGYRWEITGIEGLDVTGDDHTPAPPGPAGAELVGAGGTRVLRLRAEKAGEGRLELAYRRPWEAEGENEGEYALRVTVV</sequence>
<evidence type="ECO:0000256" key="3">
    <source>
        <dbReference type="SAM" id="MobiDB-lite"/>
    </source>
</evidence>
<evidence type="ECO:0000259" key="4">
    <source>
        <dbReference type="Pfam" id="PF09394"/>
    </source>
</evidence>
<keyword evidence="1 5" id="KW-0646">Protease inhibitor</keyword>
<organism evidence="5 6">
    <name type="scientific">Streptomyces niveiscabiei</name>
    <dbReference type="NCBI Taxonomy" id="164115"/>
    <lineage>
        <taxon>Bacteria</taxon>
        <taxon>Bacillati</taxon>
        <taxon>Actinomycetota</taxon>
        <taxon>Actinomycetes</taxon>
        <taxon>Kitasatosporales</taxon>
        <taxon>Streptomycetaceae</taxon>
        <taxon>Streptomyces</taxon>
    </lineage>
</organism>
<dbReference type="Pfam" id="PF09394">
    <property type="entry name" value="Inhibitor_I42"/>
    <property type="match status" value="1"/>
</dbReference>
<evidence type="ECO:0000313" key="5">
    <source>
        <dbReference type="EMBL" id="MFM9611864.1"/>
    </source>
</evidence>
<dbReference type="GO" id="GO:0030414">
    <property type="term" value="F:peptidase inhibitor activity"/>
    <property type="evidence" value="ECO:0007669"/>
    <property type="project" value="UniProtKB-KW"/>
</dbReference>
<dbReference type="PANTHER" id="PTHR36530">
    <property type="entry name" value="INHIBITOR OF CYSTEINE PEPTIDASE"/>
    <property type="match status" value="1"/>
</dbReference>
<evidence type="ECO:0000256" key="2">
    <source>
        <dbReference type="ARBA" id="ARBA00022704"/>
    </source>
</evidence>